<dbReference type="HOGENOM" id="CLU_1722391_0_0_1"/>
<name>A0A0D1YX20_9EURO</name>
<gene>
    <name evidence="1" type="ORF">PV11_01698</name>
</gene>
<proteinExistence type="predicted"/>
<evidence type="ECO:0000313" key="1">
    <source>
        <dbReference type="EMBL" id="KIV86059.1"/>
    </source>
</evidence>
<sequence length="152" mass="16825">MTTTYVPAHITWQPFHHKGHPPVTLWPGPGLTQPEEHHSVDKGQTTALGTIVVREVAERLGTYLASLLIDDAVGVLADSDQYPLRASVSLGVDKNQFGQEVTIREETTHLDEFVVSKGPRTGFCWHRCGHNGGNKERKATEENIVEQHVGRV</sequence>
<reference evidence="1 2" key="1">
    <citation type="submission" date="2015-01" db="EMBL/GenBank/DDBJ databases">
        <title>The Genome Sequence of Exophiala sideris CBS121828.</title>
        <authorList>
            <consortium name="The Broad Institute Genomics Platform"/>
            <person name="Cuomo C."/>
            <person name="de Hoog S."/>
            <person name="Gorbushina A."/>
            <person name="Stielow B."/>
            <person name="Teixiera M."/>
            <person name="Abouelleil A."/>
            <person name="Chapman S.B."/>
            <person name="Priest M."/>
            <person name="Young S.K."/>
            <person name="Wortman J."/>
            <person name="Nusbaum C."/>
            <person name="Birren B."/>
        </authorList>
    </citation>
    <scope>NUCLEOTIDE SEQUENCE [LARGE SCALE GENOMIC DNA]</scope>
    <source>
        <strain evidence="1 2">CBS 121828</strain>
    </source>
</reference>
<evidence type="ECO:0000313" key="2">
    <source>
        <dbReference type="Proteomes" id="UP000053599"/>
    </source>
</evidence>
<dbReference type="AlphaFoldDB" id="A0A0D1YX20"/>
<organism evidence="1 2">
    <name type="scientific">Exophiala sideris</name>
    <dbReference type="NCBI Taxonomy" id="1016849"/>
    <lineage>
        <taxon>Eukaryota</taxon>
        <taxon>Fungi</taxon>
        <taxon>Dikarya</taxon>
        <taxon>Ascomycota</taxon>
        <taxon>Pezizomycotina</taxon>
        <taxon>Eurotiomycetes</taxon>
        <taxon>Chaetothyriomycetidae</taxon>
        <taxon>Chaetothyriales</taxon>
        <taxon>Herpotrichiellaceae</taxon>
        <taxon>Exophiala</taxon>
    </lineage>
</organism>
<dbReference type="Proteomes" id="UP000053599">
    <property type="component" value="Unassembled WGS sequence"/>
</dbReference>
<protein>
    <submittedName>
        <fullName evidence="1">Uncharacterized protein</fullName>
    </submittedName>
</protein>
<accession>A0A0D1YX20</accession>
<dbReference type="EMBL" id="KN846951">
    <property type="protein sequence ID" value="KIV86059.1"/>
    <property type="molecule type" value="Genomic_DNA"/>
</dbReference>